<protein>
    <submittedName>
        <fullName evidence="1">Uncharacterized protein</fullName>
    </submittedName>
</protein>
<name>A0ACB9R2G9_9MYRT</name>
<dbReference type="EMBL" id="CM042883">
    <property type="protein sequence ID" value="KAI4373093.1"/>
    <property type="molecule type" value="Genomic_DNA"/>
</dbReference>
<evidence type="ECO:0000313" key="2">
    <source>
        <dbReference type="Proteomes" id="UP001057402"/>
    </source>
</evidence>
<sequence>MPAKRNPVKVTRASPAEFPALNSQGVSMAIFQFPPSSLNPPPCEYPDDRAPFCHLWDTQVEPGCRNERRRGGRLWEHKRGAVSIPSFAFSSGVHVNVLAKAFKASVPASQKIEAGLMSKT</sequence>
<evidence type="ECO:0000313" key="1">
    <source>
        <dbReference type="EMBL" id="KAI4373093.1"/>
    </source>
</evidence>
<comment type="caution">
    <text evidence="1">The sequence shown here is derived from an EMBL/GenBank/DDBJ whole genome shotgun (WGS) entry which is preliminary data.</text>
</comment>
<organism evidence="1 2">
    <name type="scientific">Melastoma candidum</name>
    <dbReference type="NCBI Taxonomy" id="119954"/>
    <lineage>
        <taxon>Eukaryota</taxon>
        <taxon>Viridiplantae</taxon>
        <taxon>Streptophyta</taxon>
        <taxon>Embryophyta</taxon>
        <taxon>Tracheophyta</taxon>
        <taxon>Spermatophyta</taxon>
        <taxon>Magnoliopsida</taxon>
        <taxon>eudicotyledons</taxon>
        <taxon>Gunneridae</taxon>
        <taxon>Pentapetalae</taxon>
        <taxon>rosids</taxon>
        <taxon>malvids</taxon>
        <taxon>Myrtales</taxon>
        <taxon>Melastomataceae</taxon>
        <taxon>Melastomatoideae</taxon>
        <taxon>Melastomateae</taxon>
        <taxon>Melastoma</taxon>
    </lineage>
</organism>
<gene>
    <name evidence="1" type="ORF">MLD38_011256</name>
</gene>
<proteinExistence type="predicted"/>
<accession>A0ACB9R2G9</accession>
<keyword evidence="2" id="KW-1185">Reference proteome</keyword>
<dbReference type="Proteomes" id="UP001057402">
    <property type="component" value="Chromosome 4"/>
</dbReference>
<reference evidence="2" key="1">
    <citation type="journal article" date="2023" name="Front. Plant Sci.">
        <title>Chromosomal-level genome assembly of Melastoma candidum provides insights into trichome evolution.</title>
        <authorList>
            <person name="Zhong Y."/>
            <person name="Wu W."/>
            <person name="Sun C."/>
            <person name="Zou P."/>
            <person name="Liu Y."/>
            <person name="Dai S."/>
            <person name="Zhou R."/>
        </authorList>
    </citation>
    <scope>NUCLEOTIDE SEQUENCE [LARGE SCALE GENOMIC DNA]</scope>
</reference>